<dbReference type="EMBL" id="JANAVB010004600">
    <property type="protein sequence ID" value="KAJ6848323.1"/>
    <property type="molecule type" value="Genomic_DNA"/>
</dbReference>
<dbReference type="AlphaFoldDB" id="A0AAX6I5W3"/>
<dbReference type="Proteomes" id="UP001140949">
    <property type="component" value="Unassembled WGS sequence"/>
</dbReference>
<comment type="caution">
    <text evidence="1">The sequence shown here is derived from an EMBL/GenBank/DDBJ whole genome shotgun (WGS) entry which is preliminary data.</text>
</comment>
<dbReference type="PANTHER" id="PTHR37229">
    <property type="entry name" value="6,7-DIMETHYL-8-RIBITYLLUMAZINE SYNTHASE"/>
    <property type="match status" value="1"/>
</dbReference>
<dbReference type="GO" id="GO:0009941">
    <property type="term" value="C:chloroplast envelope"/>
    <property type="evidence" value="ECO:0007669"/>
    <property type="project" value="TreeGrafter"/>
</dbReference>
<evidence type="ECO:0000313" key="2">
    <source>
        <dbReference type="Proteomes" id="UP001140949"/>
    </source>
</evidence>
<gene>
    <name evidence="1" type="ORF">M6B38_273740</name>
</gene>
<keyword evidence="2" id="KW-1185">Reference proteome</keyword>
<organism evidence="1 2">
    <name type="scientific">Iris pallida</name>
    <name type="common">Sweet iris</name>
    <dbReference type="NCBI Taxonomy" id="29817"/>
    <lineage>
        <taxon>Eukaryota</taxon>
        <taxon>Viridiplantae</taxon>
        <taxon>Streptophyta</taxon>
        <taxon>Embryophyta</taxon>
        <taxon>Tracheophyta</taxon>
        <taxon>Spermatophyta</taxon>
        <taxon>Magnoliopsida</taxon>
        <taxon>Liliopsida</taxon>
        <taxon>Asparagales</taxon>
        <taxon>Iridaceae</taxon>
        <taxon>Iridoideae</taxon>
        <taxon>Irideae</taxon>
        <taxon>Iris</taxon>
    </lineage>
</organism>
<protein>
    <submittedName>
        <fullName evidence="1">Uncharacterized protein</fullName>
    </submittedName>
</protein>
<dbReference type="PANTHER" id="PTHR37229:SF2">
    <property type="entry name" value="6,7-DIMETHYL-8-RIBITYLLUMAZINE SYNTHASE"/>
    <property type="match status" value="1"/>
</dbReference>
<reference evidence="1" key="1">
    <citation type="journal article" date="2023" name="GigaByte">
        <title>Genome assembly of the bearded iris, Iris pallida Lam.</title>
        <authorList>
            <person name="Bruccoleri R.E."/>
            <person name="Oakeley E.J."/>
            <person name="Faust A.M.E."/>
            <person name="Altorfer M."/>
            <person name="Dessus-Babus S."/>
            <person name="Burckhardt D."/>
            <person name="Oertli M."/>
            <person name="Naumann U."/>
            <person name="Petersen F."/>
            <person name="Wong J."/>
        </authorList>
    </citation>
    <scope>NUCLEOTIDE SEQUENCE</scope>
    <source>
        <strain evidence="1">GSM-AAB239-AS_SAM_17_03QT</strain>
    </source>
</reference>
<name>A0AAX6I5W3_IRIPA</name>
<evidence type="ECO:0000313" key="1">
    <source>
        <dbReference type="EMBL" id="KAJ6848323.1"/>
    </source>
</evidence>
<reference evidence="1" key="2">
    <citation type="submission" date="2023-04" db="EMBL/GenBank/DDBJ databases">
        <authorList>
            <person name="Bruccoleri R.E."/>
            <person name="Oakeley E.J."/>
            <person name="Faust A.-M."/>
            <person name="Dessus-Babus S."/>
            <person name="Altorfer M."/>
            <person name="Burckhardt D."/>
            <person name="Oertli M."/>
            <person name="Naumann U."/>
            <person name="Petersen F."/>
            <person name="Wong J."/>
        </authorList>
    </citation>
    <scope>NUCLEOTIDE SEQUENCE</scope>
    <source>
        <strain evidence="1">GSM-AAB239-AS_SAM_17_03QT</strain>
        <tissue evidence="1">Leaf</tissue>
    </source>
</reference>
<accession>A0AAX6I5W3</accession>
<proteinExistence type="predicted"/>
<sequence length="127" mass="13573">MLLYLLPSSSSSSSVYSHTITNPKQSPLPKTLFPSSLQLKPAAIANRKEGVRISSSSSSCSLIEAPVLWAGRVCIFYALLKAGLAGSPSNPFIPSDNGRWVMIWASPSGFRASKGDQMTQKQVIEGS</sequence>